<comment type="caution">
    <text evidence="6">The sequence shown here is derived from an EMBL/GenBank/DDBJ whole genome shotgun (WGS) entry which is preliminary data.</text>
</comment>
<dbReference type="Gene3D" id="3.40.50.1820">
    <property type="entry name" value="alpha/beta hydrolase"/>
    <property type="match status" value="1"/>
</dbReference>
<evidence type="ECO:0008006" key="8">
    <source>
        <dbReference type="Google" id="ProtNLM"/>
    </source>
</evidence>
<evidence type="ECO:0000256" key="4">
    <source>
        <dbReference type="SAM" id="MobiDB-lite"/>
    </source>
</evidence>
<reference evidence="6" key="1">
    <citation type="journal article" date="2021" name="PeerJ">
        <title>Extensive microbial diversity within the chicken gut microbiome revealed by metagenomics and culture.</title>
        <authorList>
            <person name="Gilroy R."/>
            <person name="Ravi A."/>
            <person name="Getino M."/>
            <person name="Pursley I."/>
            <person name="Horton D.L."/>
            <person name="Alikhan N.F."/>
            <person name="Baker D."/>
            <person name="Gharbi K."/>
            <person name="Hall N."/>
            <person name="Watson M."/>
            <person name="Adriaenssens E.M."/>
            <person name="Foster-Nyarko E."/>
            <person name="Jarju S."/>
            <person name="Secka A."/>
            <person name="Antonio M."/>
            <person name="Oren A."/>
            <person name="Chaudhuri R.R."/>
            <person name="La Ragione R."/>
            <person name="Hildebrand F."/>
            <person name="Pallen M.J."/>
        </authorList>
    </citation>
    <scope>NUCLEOTIDE SEQUENCE</scope>
    <source>
        <strain evidence="6">ChiHecec2B26-446</strain>
    </source>
</reference>
<dbReference type="GO" id="GO:0016042">
    <property type="term" value="P:lipid catabolic process"/>
    <property type="evidence" value="ECO:0007669"/>
    <property type="project" value="UniProtKB-KW"/>
</dbReference>
<evidence type="ECO:0000256" key="2">
    <source>
        <dbReference type="ARBA" id="ARBA00022963"/>
    </source>
</evidence>
<organism evidence="6 7">
    <name type="scientific">Candidatus Desulfovibrio intestinipullorum</name>
    <dbReference type="NCBI Taxonomy" id="2838536"/>
    <lineage>
        <taxon>Bacteria</taxon>
        <taxon>Pseudomonadati</taxon>
        <taxon>Thermodesulfobacteriota</taxon>
        <taxon>Desulfovibrionia</taxon>
        <taxon>Desulfovibrionales</taxon>
        <taxon>Desulfovibrionaceae</taxon>
        <taxon>Desulfovibrio</taxon>
    </lineage>
</organism>
<dbReference type="Proteomes" id="UP000886752">
    <property type="component" value="Unassembled WGS sequence"/>
</dbReference>
<dbReference type="EMBL" id="DXHV01000062">
    <property type="protein sequence ID" value="HIW00804.1"/>
    <property type="molecule type" value="Genomic_DNA"/>
</dbReference>
<dbReference type="SUPFAM" id="SSF53474">
    <property type="entry name" value="alpha/beta-Hydrolases"/>
    <property type="match status" value="1"/>
</dbReference>
<reference evidence="6" key="2">
    <citation type="submission" date="2021-04" db="EMBL/GenBank/DDBJ databases">
        <authorList>
            <person name="Gilroy R."/>
        </authorList>
    </citation>
    <scope>NUCLEOTIDE SEQUENCE</scope>
    <source>
        <strain evidence="6">ChiHecec2B26-446</strain>
    </source>
</reference>
<evidence type="ECO:0000313" key="6">
    <source>
        <dbReference type="EMBL" id="HIW00804.1"/>
    </source>
</evidence>
<dbReference type="GO" id="GO:0003847">
    <property type="term" value="F:1-alkyl-2-acetylglycerophosphocholine esterase activity"/>
    <property type="evidence" value="ECO:0007669"/>
    <property type="project" value="TreeGrafter"/>
</dbReference>
<feature type="compositionally biased region" description="Basic and acidic residues" evidence="4">
    <location>
        <begin position="381"/>
        <end position="394"/>
    </location>
</feature>
<keyword evidence="2" id="KW-0442">Lipid degradation</keyword>
<keyword evidence="5" id="KW-1133">Transmembrane helix</keyword>
<evidence type="ECO:0000256" key="1">
    <source>
        <dbReference type="ARBA" id="ARBA00022801"/>
    </source>
</evidence>
<keyword evidence="1" id="KW-0378">Hydrolase</keyword>
<evidence type="ECO:0000313" key="7">
    <source>
        <dbReference type="Proteomes" id="UP000886752"/>
    </source>
</evidence>
<evidence type="ECO:0000256" key="3">
    <source>
        <dbReference type="ARBA" id="ARBA00023098"/>
    </source>
</evidence>
<feature type="transmembrane region" description="Helical" evidence="5">
    <location>
        <begin position="15"/>
        <end position="33"/>
    </location>
</feature>
<keyword evidence="3" id="KW-0443">Lipid metabolism</keyword>
<dbReference type="PANTHER" id="PTHR10272">
    <property type="entry name" value="PLATELET-ACTIVATING FACTOR ACETYLHYDROLASE"/>
    <property type="match status" value="1"/>
</dbReference>
<dbReference type="InterPro" id="IPR016986">
    <property type="entry name" value="UCP031982_abhydr"/>
</dbReference>
<proteinExistence type="predicted"/>
<evidence type="ECO:0000256" key="5">
    <source>
        <dbReference type="SAM" id="Phobius"/>
    </source>
</evidence>
<protein>
    <recommendedName>
        <fullName evidence="8">Dienelactone hydrolase</fullName>
    </recommendedName>
</protein>
<dbReference type="AlphaFoldDB" id="A0A9D1PWC4"/>
<accession>A0A9D1PWC4</accession>
<keyword evidence="5" id="KW-0812">Transmembrane</keyword>
<name>A0A9D1PWC4_9BACT</name>
<feature type="region of interest" description="Disordered" evidence="4">
    <location>
        <begin position="367"/>
        <end position="394"/>
    </location>
</feature>
<dbReference type="PANTHER" id="PTHR10272:SF0">
    <property type="entry name" value="PLATELET-ACTIVATING FACTOR ACETYLHYDROLASE"/>
    <property type="match status" value="1"/>
</dbReference>
<sequence length="394" mass="44268">MCQQSLHLTGYVPSIPALFLPCLLILQALLLFVPDRVLGEVHNVGFQALVYSLPEQELRQDINVWYPTESRRRRTISLQSWTFRAANRAPVAPGRFPLILLSHPSAGSRFTQHNTAAWLAARGYIVAALTHPRDNLDYMPAPYTWQMLVQRCQDIERVLDLLLGHEVFAQAIDTQRIGMAGFGSGGTCALLLGGALADCSLWTDFCKDAKGDEARLNRDPYCNPWAVNRISKDMCSQLPQKTSLADTRIKAVAAVNPSFTILFSHEGLRYFYPSVLLVNSAKKRTERLKKEELQAFGSRFSFRPLQAVIEDADTGAFMAPCPEDLLNELPELCYSVEPGTRRQVHGRLMAALSDFFNRTLVQKLPRTLPEPPTFELVGPPRPDESEGETRRSRR</sequence>
<dbReference type="PIRSF" id="PIRSF031982">
    <property type="entry name" value="UCP031982_abhydr"/>
    <property type="match status" value="1"/>
</dbReference>
<dbReference type="InterPro" id="IPR029058">
    <property type="entry name" value="AB_hydrolase_fold"/>
</dbReference>
<gene>
    <name evidence="6" type="ORF">H9894_06395</name>
</gene>
<keyword evidence="5" id="KW-0472">Membrane</keyword>